<protein>
    <recommendedName>
        <fullName evidence="3">PPM-type phosphatase domain-containing protein</fullName>
    </recommendedName>
</protein>
<sequence>MACQLEWFCSCCSSSCDLQPVSAEALWEPFTSQSQVFSQLTPCGITALLVFPRSRSAEQTSEVFSEVLALPVMTAEETQKCSAFVVCCCDGLWDECENMQILNRLQDTLTTASGNSFSSCVCVCDAVGLVPVLMMTSVNGSAVVML</sequence>
<reference evidence="1 2" key="1">
    <citation type="submission" date="2023-09" db="EMBL/GenBank/DDBJ databases">
        <authorList>
            <person name="Wang M."/>
        </authorList>
    </citation>
    <scope>NUCLEOTIDE SEQUENCE [LARGE SCALE GENOMIC DNA]</scope>
    <source>
        <strain evidence="1">GT-2023</strain>
        <tissue evidence="1">Liver</tissue>
    </source>
</reference>
<evidence type="ECO:0008006" key="3">
    <source>
        <dbReference type="Google" id="ProtNLM"/>
    </source>
</evidence>
<organism evidence="1 2">
    <name type="scientific">Cirrhinus molitorella</name>
    <name type="common">mud carp</name>
    <dbReference type="NCBI Taxonomy" id="172907"/>
    <lineage>
        <taxon>Eukaryota</taxon>
        <taxon>Metazoa</taxon>
        <taxon>Chordata</taxon>
        <taxon>Craniata</taxon>
        <taxon>Vertebrata</taxon>
        <taxon>Euteleostomi</taxon>
        <taxon>Actinopterygii</taxon>
        <taxon>Neopterygii</taxon>
        <taxon>Teleostei</taxon>
        <taxon>Ostariophysi</taxon>
        <taxon>Cypriniformes</taxon>
        <taxon>Cyprinidae</taxon>
        <taxon>Labeoninae</taxon>
        <taxon>Labeonini</taxon>
        <taxon>Cirrhinus</taxon>
    </lineage>
</organism>
<comment type="caution">
    <text evidence="1">The sequence shown here is derived from an EMBL/GenBank/DDBJ whole genome shotgun (WGS) entry which is preliminary data.</text>
</comment>
<gene>
    <name evidence="1" type="ORF">QQF64_018232</name>
</gene>
<proteinExistence type="predicted"/>
<dbReference type="Proteomes" id="UP001558613">
    <property type="component" value="Unassembled WGS sequence"/>
</dbReference>
<evidence type="ECO:0000313" key="1">
    <source>
        <dbReference type="EMBL" id="KAL1253539.1"/>
    </source>
</evidence>
<keyword evidence="2" id="KW-1185">Reference proteome</keyword>
<evidence type="ECO:0000313" key="2">
    <source>
        <dbReference type="Proteomes" id="UP001558613"/>
    </source>
</evidence>
<name>A0ABR3LP63_9TELE</name>
<dbReference type="EMBL" id="JAYMGO010000021">
    <property type="protein sequence ID" value="KAL1253539.1"/>
    <property type="molecule type" value="Genomic_DNA"/>
</dbReference>
<accession>A0ABR3LP63</accession>